<sequence length="227" mass="26586">MKQLLLLIFLAATTVSAGYAQDSAKTRLKNRQVQDLKLDENQGNQLRDINKSYMQSAQEIRKNEALSKEDRKKQLDALNTERAGRIKSVLSAEQFEKYQQNREKSMARADAYSEKRHKKEGRGKGRPSEEMKQSLGLTDAQGQELQNINKDFMARMKELKNNESLSKEQRHEQLKSLNEARKDKIKLALGNETFQKYHDWHRKEMGHHKAMRKRDELRKKKDTTDKL</sequence>
<dbReference type="EMBL" id="RPDH01000002">
    <property type="protein sequence ID" value="RPE09611.1"/>
    <property type="molecule type" value="Genomic_DNA"/>
</dbReference>
<keyword evidence="2" id="KW-0732">Signal</keyword>
<dbReference type="OrthoDB" id="663693at2"/>
<evidence type="ECO:0000256" key="2">
    <source>
        <dbReference type="SAM" id="SignalP"/>
    </source>
</evidence>
<name>A0A3N4PWV3_9BACT</name>
<dbReference type="Proteomes" id="UP000278351">
    <property type="component" value="Unassembled WGS sequence"/>
</dbReference>
<feature type="compositionally biased region" description="Basic and acidic residues" evidence="1">
    <location>
        <begin position="213"/>
        <end position="227"/>
    </location>
</feature>
<dbReference type="RefSeq" id="WP_123848602.1">
    <property type="nucleotide sequence ID" value="NZ_RPDH01000002.1"/>
</dbReference>
<evidence type="ECO:0000256" key="1">
    <source>
        <dbReference type="SAM" id="MobiDB-lite"/>
    </source>
</evidence>
<protein>
    <recommendedName>
        <fullName evidence="5">DUF4890 domain-containing protein</fullName>
    </recommendedName>
</protein>
<feature type="region of interest" description="Disordered" evidence="1">
    <location>
        <begin position="203"/>
        <end position="227"/>
    </location>
</feature>
<comment type="caution">
    <text evidence="3">The sequence shown here is derived from an EMBL/GenBank/DDBJ whole genome shotgun (WGS) entry which is preliminary data.</text>
</comment>
<reference evidence="3 4" key="1">
    <citation type="submission" date="2018-11" db="EMBL/GenBank/DDBJ databases">
        <title>Chitinophaga lutea sp.nov., isolate from arsenic contaminated soil.</title>
        <authorList>
            <person name="Zong Y."/>
        </authorList>
    </citation>
    <scope>NUCLEOTIDE SEQUENCE [LARGE SCALE GENOMIC DNA]</scope>
    <source>
        <strain evidence="3 4">ZY74</strain>
    </source>
</reference>
<proteinExistence type="predicted"/>
<feature type="region of interest" description="Disordered" evidence="1">
    <location>
        <begin position="100"/>
        <end position="143"/>
    </location>
</feature>
<feature type="compositionally biased region" description="Basic and acidic residues" evidence="1">
    <location>
        <begin position="100"/>
        <end position="114"/>
    </location>
</feature>
<feature type="signal peptide" evidence="2">
    <location>
        <begin position="1"/>
        <end position="20"/>
    </location>
</feature>
<evidence type="ECO:0000313" key="3">
    <source>
        <dbReference type="EMBL" id="RPE09611.1"/>
    </source>
</evidence>
<keyword evidence="4" id="KW-1185">Reference proteome</keyword>
<evidence type="ECO:0008006" key="5">
    <source>
        <dbReference type="Google" id="ProtNLM"/>
    </source>
</evidence>
<feature type="chain" id="PRO_5018252874" description="DUF4890 domain-containing protein" evidence="2">
    <location>
        <begin position="21"/>
        <end position="227"/>
    </location>
</feature>
<feature type="compositionally biased region" description="Basic and acidic residues" evidence="1">
    <location>
        <begin position="122"/>
        <end position="132"/>
    </location>
</feature>
<organism evidence="3 4">
    <name type="scientific">Chitinophaga lutea</name>
    <dbReference type="NCBI Taxonomy" id="2488634"/>
    <lineage>
        <taxon>Bacteria</taxon>
        <taxon>Pseudomonadati</taxon>
        <taxon>Bacteroidota</taxon>
        <taxon>Chitinophagia</taxon>
        <taxon>Chitinophagales</taxon>
        <taxon>Chitinophagaceae</taxon>
        <taxon>Chitinophaga</taxon>
    </lineage>
</organism>
<gene>
    <name evidence="3" type="ORF">EGT74_21780</name>
</gene>
<evidence type="ECO:0000313" key="4">
    <source>
        <dbReference type="Proteomes" id="UP000278351"/>
    </source>
</evidence>
<dbReference type="AlphaFoldDB" id="A0A3N4PWV3"/>
<accession>A0A3N4PWV3</accession>